<keyword evidence="1" id="KW-1133">Transmembrane helix</keyword>
<dbReference type="AlphaFoldDB" id="A0A3B0XP24"/>
<reference evidence="2" key="1">
    <citation type="submission" date="2018-06" db="EMBL/GenBank/DDBJ databases">
        <authorList>
            <person name="Zhirakovskaya E."/>
        </authorList>
    </citation>
    <scope>NUCLEOTIDE SEQUENCE</scope>
</reference>
<sequence length="127" mass="14494">MEKLKYRTIWLAIGYLMVLFVIYSSLTPNPVDIGVTNSDKFLHIIGYFGLMAWFIQIYQQKLVRFFLAIAFICMGVSLEFLQGMGGVRYFEVNDMIANASGVLLASLLVVTPLSRSLHWFEECVLKV</sequence>
<evidence type="ECO:0000313" key="2">
    <source>
        <dbReference type="EMBL" id="VAW69301.1"/>
    </source>
</evidence>
<keyword evidence="1" id="KW-0472">Membrane</keyword>
<dbReference type="PANTHER" id="PTHR28008">
    <property type="entry name" value="DOMAIN PROTEIN, PUTATIVE (AFU_ORTHOLOGUE AFUA_3G10980)-RELATED"/>
    <property type="match status" value="1"/>
</dbReference>
<feature type="transmembrane region" description="Helical" evidence="1">
    <location>
        <begin position="9"/>
        <end position="26"/>
    </location>
</feature>
<accession>A0A3B0XP24</accession>
<protein>
    <recommendedName>
        <fullName evidence="3">VanZ-like domain-containing protein</fullName>
    </recommendedName>
</protein>
<dbReference type="EMBL" id="UOFI01000151">
    <property type="protein sequence ID" value="VAW69301.1"/>
    <property type="molecule type" value="Genomic_DNA"/>
</dbReference>
<feature type="transmembrane region" description="Helical" evidence="1">
    <location>
        <begin position="95"/>
        <end position="113"/>
    </location>
</feature>
<feature type="transmembrane region" description="Helical" evidence="1">
    <location>
        <begin position="65"/>
        <end position="83"/>
    </location>
</feature>
<name>A0A3B0XP24_9ZZZZ</name>
<keyword evidence="1" id="KW-0812">Transmembrane</keyword>
<gene>
    <name evidence="2" type="ORF">MNBD_GAMMA09-1636</name>
</gene>
<evidence type="ECO:0008006" key="3">
    <source>
        <dbReference type="Google" id="ProtNLM"/>
    </source>
</evidence>
<feature type="transmembrane region" description="Helical" evidence="1">
    <location>
        <begin position="41"/>
        <end position="58"/>
    </location>
</feature>
<proteinExistence type="predicted"/>
<dbReference type="PANTHER" id="PTHR28008:SF1">
    <property type="entry name" value="DOMAIN PROTEIN, PUTATIVE (AFU_ORTHOLOGUE AFUA_3G10980)-RELATED"/>
    <property type="match status" value="1"/>
</dbReference>
<evidence type="ECO:0000256" key="1">
    <source>
        <dbReference type="SAM" id="Phobius"/>
    </source>
</evidence>
<organism evidence="2">
    <name type="scientific">hydrothermal vent metagenome</name>
    <dbReference type="NCBI Taxonomy" id="652676"/>
    <lineage>
        <taxon>unclassified sequences</taxon>
        <taxon>metagenomes</taxon>
        <taxon>ecological metagenomes</taxon>
    </lineage>
</organism>